<dbReference type="InterPro" id="IPR006135">
    <property type="entry name" value="T3SS_substrate_exporter"/>
</dbReference>
<feature type="region of interest" description="Disordered" evidence="14">
    <location>
        <begin position="1"/>
        <end position="24"/>
    </location>
</feature>
<feature type="transmembrane region" description="Helical" evidence="13">
    <location>
        <begin position="188"/>
        <end position="211"/>
    </location>
</feature>
<organism evidence="15 16">
    <name type="scientific">Ectopseudomonas chengduensis</name>
    <dbReference type="NCBI Taxonomy" id="489632"/>
    <lineage>
        <taxon>Bacteria</taxon>
        <taxon>Pseudomonadati</taxon>
        <taxon>Pseudomonadota</taxon>
        <taxon>Gammaproteobacteria</taxon>
        <taxon>Pseudomonadales</taxon>
        <taxon>Pseudomonadaceae</taxon>
        <taxon>Ectopseudomonas</taxon>
    </lineage>
</organism>
<dbReference type="AlphaFoldDB" id="A0A1G6W425"/>
<feature type="transmembrane region" description="Helical" evidence="13">
    <location>
        <begin position="37"/>
        <end position="55"/>
    </location>
</feature>
<gene>
    <name evidence="13" type="primary">flhB</name>
    <name evidence="15" type="ORF">SAMN05216576_12261</name>
</gene>
<keyword evidence="8 13" id="KW-0653">Protein transport</keyword>
<evidence type="ECO:0000256" key="7">
    <source>
        <dbReference type="ARBA" id="ARBA00022795"/>
    </source>
</evidence>
<comment type="subcellular location">
    <subcellularLocation>
        <location evidence="1">Cell membrane</location>
        <topology evidence="1">Multi-pass membrane protein</topology>
    </subcellularLocation>
</comment>
<dbReference type="EMBL" id="FMZQ01000022">
    <property type="protein sequence ID" value="SDD60680.1"/>
    <property type="molecule type" value="Genomic_DNA"/>
</dbReference>
<evidence type="ECO:0000256" key="9">
    <source>
        <dbReference type="ARBA" id="ARBA00022989"/>
    </source>
</evidence>
<evidence type="ECO:0000256" key="5">
    <source>
        <dbReference type="ARBA" id="ARBA00022475"/>
    </source>
</evidence>
<reference evidence="16" key="1">
    <citation type="submission" date="2016-10" db="EMBL/GenBank/DDBJ databases">
        <authorList>
            <person name="Varghese N."/>
            <person name="Submissions S."/>
        </authorList>
    </citation>
    <scope>NUCLEOTIDE SEQUENCE [LARGE SCALE GENOMIC DNA]</scope>
    <source>
        <strain evidence="16">DSM 26382</strain>
    </source>
</reference>
<dbReference type="InterPro" id="IPR006136">
    <property type="entry name" value="FlhB"/>
</dbReference>
<evidence type="ECO:0000256" key="8">
    <source>
        <dbReference type="ARBA" id="ARBA00022927"/>
    </source>
</evidence>
<evidence type="ECO:0000256" key="2">
    <source>
        <dbReference type="ARBA" id="ARBA00010690"/>
    </source>
</evidence>
<dbReference type="InterPro" id="IPR029025">
    <property type="entry name" value="T3SS_substrate_exporter_C"/>
</dbReference>
<evidence type="ECO:0000256" key="14">
    <source>
        <dbReference type="SAM" id="MobiDB-lite"/>
    </source>
</evidence>
<keyword evidence="15" id="KW-0282">Flagellum</keyword>
<sequence>MSEQNSGQEKTEEASAHKLKKSKDDGQVARSKDLSTTISLIATLFILKFSAGLFLEGLSDSFRLSYIQFGHSEIGLDDLDTLLGYNMLVFIKLLSPLLLTSVLVVTLSLVPGGWVFSAKNFAPKLSKLNPITGLGRIFSAQNWSELLKSILKVLVLLGVGYVLVRAALPELIALQRSSVFEAISAALNLTFNLTLCLMLIFVVFSFIDIPLQRYFFLKKMRMTKQERKEEHKNQEGRPEVKARIKQLQRQMLQRQISKVIKNADVVIVNPMHYAVALKYDTKKAAAPFVLAKGVDETALYMRQMAKKHELEVVEIPPLARAIYFTTQINQQIPAPLYTAVAHVLTYILQLKAWRQGRRSKPELASNLPIPDSLANRG</sequence>
<dbReference type="Proteomes" id="UP000199467">
    <property type="component" value="Unassembled WGS sequence"/>
</dbReference>
<keyword evidence="15" id="KW-0966">Cell projection</keyword>
<dbReference type="PRINTS" id="PR00950">
    <property type="entry name" value="TYPE3IMSPROT"/>
</dbReference>
<keyword evidence="7 13" id="KW-1005">Bacterial flagellum biogenesis</keyword>
<evidence type="ECO:0000256" key="4">
    <source>
        <dbReference type="ARBA" id="ARBA00022448"/>
    </source>
</evidence>
<dbReference type="GO" id="GO:0044780">
    <property type="term" value="P:bacterial-type flagellum assembly"/>
    <property type="evidence" value="ECO:0007669"/>
    <property type="project" value="InterPro"/>
</dbReference>
<keyword evidence="11 13" id="KW-1006">Bacterial flagellum protein export</keyword>
<evidence type="ECO:0000256" key="13">
    <source>
        <dbReference type="RuleBase" id="RU364091"/>
    </source>
</evidence>
<evidence type="ECO:0000256" key="1">
    <source>
        <dbReference type="ARBA" id="ARBA00004651"/>
    </source>
</evidence>
<evidence type="ECO:0000313" key="15">
    <source>
        <dbReference type="EMBL" id="SDD60680.1"/>
    </source>
</evidence>
<evidence type="ECO:0000256" key="3">
    <source>
        <dbReference type="ARBA" id="ARBA00021622"/>
    </source>
</evidence>
<keyword evidence="10 13" id="KW-0472">Membrane</keyword>
<feature type="transmembrane region" description="Helical" evidence="13">
    <location>
        <begin position="150"/>
        <end position="168"/>
    </location>
</feature>
<name>A0A1G6W425_9GAMM</name>
<comment type="similarity">
    <text evidence="2 13">Belongs to the type III secretion exporter family.</text>
</comment>
<feature type="transmembrane region" description="Helical" evidence="13">
    <location>
        <begin position="93"/>
        <end position="116"/>
    </location>
</feature>
<dbReference type="RefSeq" id="WP_017676098.1">
    <property type="nucleotide sequence ID" value="NZ_FMZQ01000022.1"/>
</dbReference>
<dbReference type="PANTHER" id="PTHR30531">
    <property type="entry name" value="FLAGELLAR BIOSYNTHETIC PROTEIN FLHB"/>
    <property type="match status" value="1"/>
</dbReference>
<keyword evidence="15" id="KW-0969">Cilium</keyword>
<dbReference type="SUPFAM" id="SSF160544">
    <property type="entry name" value="EscU C-terminal domain-like"/>
    <property type="match status" value="1"/>
</dbReference>
<keyword evidence="16" id="KW-1185">Reference proteome</keyword>
<keyword evidence="6 13" id="KW-0812">Transmembrane</keyword>
<evidence type="ECO:0000256" key="12">
    <source>
        <dbReference type="ARBA" id="ARBA00025078"/>
    </source>
</evidence>
<evidence type="ECO:0000256" key="6">
    <source>
        <dbReference type="ARBA" id="ARBA00022692"/>
    </source>
</evidence>
<dbReference type="Pfam" id="PF01312">
    <property type="entry name" value="Bac_export_2"/>
    <property type="match status" value="1"/>
</dbReference>
<dbReference type="NCBIfam" id="TIGR00328">
    <property type="entry name" value="flhB"/>
    <property type="match status" value="1"/>
</dbReference>
<evidence type="ECO:0000256" key="11">
    <source>
        <dbReference type="ARBA" id="ARBA00023225"/>
    </source>
</evidence>
<dbReference type="GO" id="GO:0009306">
    <property type="term" value="P:protein secretion"/>
    <property type="evidence" value="ECO:0007669"/>
    <property type="project" value="InterPro"/>
</dbReference>
<keyword evidence="9 13" id="KW-1133">Transmembrane helix</keyword>
<accession>A0A1G6W425</accession>
<dbReference type="GO" id="GO:0005886">
    <property type="term" value="C:plasma membrane"/>
    <property type="evidence" value="ECO:0007669"/>
    <property type="project" value="UniProtKB-SubCell"/>
</dbReference>
<comment type="function">
    <text evidence="12 13">Required for formation of the rod structure in the basal body of the flagellar apparatus. Together with FliI and FliH, may constitute the export apparatus of flagellin.</text>
</comment>
<keyword evidence="4 13" id="KW-0813">Transport</keyword>
<evidence type="ECO:0000256" key="10">
    <source>
        <dbReference type="ARBA" id="ARBA00023136"/>
    </source>
</evidence>
<keyword evidence="5 13" id="KW-1003">Cell membrane</keyword>
<feature type="compositionally biased region" description="Basic and acidic residues" evidence="14">
    <location>
        <begin position="9"/>
        <end position="24"/>
    </location>
</feature>
<dbReference type="PANTHER" id="PTHR30531:SF12">
    <property type="entry name" value="FLAGELLAR BIOSYNTHETIC PROTEIN FLHB"/>
    <property type="match status" value="1"/>
</dbReference>
<proteinExistence type="inferred from homology"/>
<dbReference type="Gene3D" id="3.40.1690.10">
    <property type="entry name" value="secretion proteins EscU"/>
    <property type="match status" value="1"/>
</dbReference>
<evidence type="ECO:0000313" key="16">
    <source>
        <dbReference type="Proteomes" id="UP000199467"/>
    </source>
</evidence>
<protein>
    <recommendedName>
        <fullName evidence="3 13">Flagellar biosynthetic protein FlhB</fullName>
    </recommendedName>
</protein>